<keyword evidence="4" id="KW-0648">Protein biosynthesis</keyword>
<feature type="domain" description="Prokaryotic-type class I peptide chain release factors" evidence="7">
    <location>
        <begin position="234"/>
        <end position="250"/>
    </location>
</feature>
<evidence type="ECO:0000256" key="6">
    <source>
        <dbReference type="SAM" id="Coils"/>
    </source>
</evidence>
<dbReference type="PATRIC" id="fig|1641388.3.peg.252"/>
<dbReference type="NCBIfam" id="NF001859">
    <property type="entry name" value="PRK00591.1"/>
    <property type="match status" value="1"/>
</dbReference>
<dbReference type="FunFam" id="3.30.160.20:FF:000004">
    <property type="entry name" value="Peptide chain release factor 1"/>
    <property type="match status" value="1"/>
</dbReference>
<dbReference type="InterPro" id="IPR045853">
    <property type="entry name" value="Pep_chain_release_fac_I_sf"/>
</dbReference>
<evidence type="ECO:0000256" key="1">
    <source>
        <dbReference type="ARBA" id="ARBA00002986"/>
    </source>
</evidence>
<evidence type="ECO:0000256" key="4">
    <source>
        <dbReference type="ARBA" id="ARBA00022917"/>
    </source>
</evidence>
<evidence type="ECO:0000313" key="9">
    <source>
        <dbReference type="Proteomes" id="UP000053469"/>
    </source>
</evidence>
<comment type="function">
    <text evidence="1">Peptide chain release factor 1 directs the termination of translation in response to the peptide chain termination codons UAG and UAA.</text>
</comment>
<dbReference type="Proteomes" id="UP000053469">
    <property type="component" value="Unassembled WGS sequence"/>
</dbReference>
<evidence type="ECO:0000259" key="7">
    <source>
        <dbReference type="PROSITE" id="PS00745"/>
    </source>
</evidence>
<dbReference type="InterPro" id="IPR004373">
    <property type="entry name" value="RF-1"/>
</dbReference>
<dbReference type="InterPro" id="IPR000352">
    <property type="entry name" value="Pep_chain_release_fac_I"/>
</dbReference>
<comment type="similarity">
    <text evidence="2">Belongs to the prokaryotic/mitochondrial release factor family.</text>
</comment>
<keyword evidence="3" id="KW-0488">Methylation</keyword>
<dbReference type="GO" id="GO:0005737">
    <property type="term" value="C:cytoplasm"/>
    <property type="evidence" value="ECO:0007669"/>
    <property type="project" value="UniProtKB-ARBA"/>
</dbReference>
<dbReference type="NCBIfam" id="TIGR00019">
    <property type="entry name" value="prfA"/>
    <property type="match status" value="1"/>
</dbReference>
<evidence type="ECO:0000256" key="5">
    <source>
        <dbReference type="NCBIfam" id="TIGR00019"/>
    </source>
</evidence>
<accession>A0A101GZN5</accession>
<dbReference type="SMART" id="SM00937">
    <property type="entry name" value="PCRF"/>
    <property type="match status" value="1"/>
</dbReference>
<dbReference type="PROSITE" id="PS00745">
    <property type="entry name" value="RF_PROK_I"/>
    <property type="match status" value="1"/>
</dbReference>
<comment type="caution">
    <text evidence="8">The sequence shown here is derived from an EMBL/GenBank/DDBJ whole genome shotgun (WGS) entry which is preliminary data.</text>
</comment>
<reference evidence="9" key="1">
    <citation type="journal article" date="2015" name="MBio">
        <title>Genome-Resolved Metagenomic Analysis Reveals Roles for Candidate Phyla and Other Microbial Community Members in Biogeochemical Transformations in Oil Reservoirs.</title>
        <authorList>
            <person name="Hu P."/>
            <person name="Tom L."/>
            <person name="Singh A."/>
            <person name="Thomas B.C."/>
            <person name="Baker B.J."/>
            <person name="Piceno Y.M."/>
            <person name="Andersen G.L."/>
            <person name="Banfield J.F."/>
        </authorList>
    </citation>
    <scope>NUCLEOTIDE SEQUENCE [LARGE SCALE GENOMIC DNA]</scope>
</reference>
<dbReference type="InterPro" id="IPR005139">
    <property type="entry name" value="PCRF"/>
</dbReference>
<sequence length="369" mass="41862">MDIAILEKKYKDNPAQKEVDALQEKLTKLQGNSEDLSKLSKDLAYFSDLARNISEIQRKINNLKDAKYMVESENDPEIKELAIEEIESLESEIESLDQKIRSMKIARRFSSKDDSKSVILEIRAGAGGDEASLFASDLFRMYKNYASTKNWQVQLVESSISESGGYKEVVAEIKGKDVFKDLKYESGVHRVQRVPVTESSGRIHTSTASVAVLPEAKEVDVQINPEDIKIDVMRASGAGGQCVNRTDSAVRITHLPTGIVVSCQETKYQAQNREKAMSLLRARLYEKKRLEEASKRDSLRSNMIGSAMRAEKIRTYNFPQNRITDHRIKKSWFNIESVLNGNLEEIINDVREGMMTQLLKETEKSERKS</sequence>
<dbReference type="Pfam" id="PF03462">
    <property type="entry name" value="PCRF"/>
    <property type="match status" value="1"/>
</dbReference>
<dbReference type="SUPFAM" id="SSF75620">
    <property type="entry name" value="Release factor"/>
    <property type="match status" value="1"/>
</dbReference>
<gene>
    <name evidence="8" type="ORF">XD87_0017</name>
</gene>
<evidence type="ECO:0000313" key="8">
    <source>
        <dbReference type="EMBL" id="KUK67625.1"/>
    </source>
</evidence>
<dbReference type="Gene3D" id="3.30.70.1660">
    <property type="match status" value="1"/>
</dbReference>
<dbReference type="InterPro" id="IPR050057">
    <property type="entry name" value="Prokaryotic/Mito_RF"/>
</dbReference>
<dbReference type="FunFam" id="3.30.70.1660:FF:000002">
    <property type="entry name" value="Peptide chain release factor 1"/>
    <property type="match status" value="1"/>
</dbReference>
<dbReference type="GO" id="GO:0016149">
    <property type="term" value="F:translation release factor activity, codon specific"/>
    <property type="evidence" value="ECO:0007669"/>
    <property type="project" value="InterPro"/>
</dbReference>
<keyword evidence="6" id="KW-0175">Coiled coil</keyword>
<proteinExistence type="inferred from homology"/>
<feature type="coiled-coil region" evidence="6">
    <location>
        <begin position="19"/>
        <end position="106"/>
    </location>
</feature>
<evidence type="ECO:0000256" key="2">
    <source>
        <dbReference type="ARBA" id="ARBA00010835"/>
    </source>
</evidence>
<name>A0A101GZN5_9BACT</name>
<dbReference type="PANTHER" id="PTHR43804:SF7">
    <property type="entry name" value="LD18447P"/>
    <property type="match status" value="1"/>
</dbReference>
<dbReference type="Pfam" id="PF00472">
    <property type="entry name" value="RF-1"/>
    <property type="match status" value="1"/>
</dbReference>
<dbReference type="Gene3D" id="3.30.160.20">
    <property type="match status" value="1"/>
</dbReference>
<protein>
    <recommendedName>
        <fullName evidence="5">Peptide chain release factor 1</fullName>
    </recommendedName>
</protein>
<dbReference type="Gene3D" id="6.10.140.1950">
    <property type="match status" value="1"/>
</dbReference>
<dbReference type="AlphaFoldDB" id="A0A101GZN5"/>
<dbReference type="PANTHER" id="PTHR43804">
    <property type="entry name" value="LD18447P"/>
    <property type="match status" value="1"/>
</dbReference>
<organism evidence="8 9">
    <name type="scientific">candidate division WS6 bacterium 36_33</name>
    <dbReference type="NCBI Taxonomy" id="1641388"/>
    <lineage>
        <taxon>Bacteria</taxon>
        <taxon>Candidatus Dojkabacteria</taxon>
    </lineage>
</organism>
<evidence type="ECO:0000256" key="3">
    <source>
        <dbReference type="ARBA" id="ARBA00022481"/>
    </source>
</evidence>
<dbReference type="EMBL" id="LGGI01000001">
    <property type="protein sequence ID" value="KUK67625.1"/>
    <property type="molecule type" value="Genomic_DNA"/>
</dbReference>